<feature type="transmembrane region" description="Helical" evidence="9">
    <location>
        <begin position="39"/>
        <end position="62"/>
    </location>
</feature>
<feature type="transmembrane region" description="Helical" evidence="9">
    <location>
        <begin position="445"/>
        <end position="466"/>
    </location>
</feature>
<dbReference type="InterPro" id="IPR008844">
    <property type="entry name" value="Spore_GerAC-like"/>
</dbReference>
<evidence type="ECO:0000256" key="2">
    <source>
        <dbReference type="ARBA" id="ARBA00007886"/>
    </source>
</evidence>
<gene>
    <name evidence="12" type="ORF">ThesuDRAFT_01039</name>
</gene>
<dbReference type="Pfam" id="PF25198">
    <property type="entry name" value="Spore_GerAC_N"/>
    <property type="match status" value="1"/>
</dbReference>
<feature type="transmembrane region" description="Helical" evidence="9">
    <location>
        <begin position="213"/>
        <end position="239"/>
    </location>
</feature>
<feature type="transmembrane region" description="Helical" evidence="9">
    <location>
        <begin position="114"/>
        <end position="133"/>
    </location>
</feature>
<dbReference type="Gene3D" id="3.30.300.210">
    <property type="entry name" value="Nutrient germinant receptor protein C, domain 3"/>
    <property type="match status" value="1"/>
</dbReference>
<evidence type="ECO:0000256" key="5">
    <source>
        <dbReference type="ARBA" id="ARBA00023136"/>
    </source>
</evidence>
<dbReference type="HOGENOM" id="CLU_345096_0_0_9"/>
<dbReference type="AlphaFoldDB" id="K6Q2N8"/>
<feature type="transmembrane region" description="Helical" evidence="9">
    <location>
        <begin position="305"/>
        <end position="329"/>
    </location>
</feature>
<dbReference type="InterPro" id="IPR038501">
    <property type="entry name" value="Spore_GerAC_C_sf"/>
</dbReference>
<keyword evidence="7" id="KW-0449">Lipoprotein</keyword>
<feature type="transmembrane region" description="Helical" evidence="9">
    <location>
        <begin position="270"/>
        <end position="293"/>
    </location>
</feature>
<dbReference type="InterPro" id="IPR004761">
    <property type="entry name" value="Spore_GerAB"/>
</dbReference>
<proteinExistence type="inferred from homology"/>
<dbReference type="OrthoDB" id="9816067at2"/>
<dbReference type="GO" id="GO:0009847">
    <property type="term" value="P:spore germination"/>
    <property type="evidence" value="ECO:0007669"/>
    <property type="project" value="InterPro"/>
</dbReference>
<protein>
    <submittedName>
        <fullName evidence="12">Germination protein, Ger(X)C family</fullName>
    </submittedName>
</protein>
<evidence type="ECO:0000259" key="10">
    <source>
        <dbReference type="Pfam" id="PF05504"/>
    </source>
</evidence>
<dbReference type="Pfam" id="PF03845">
    <property type="entry name" value="Spore_permease"/>
    <property type="match status" value="1"/>
</dbReference>
<dbReference type="PANTHER" id="PTHR35789:SF1">
    <property type="entry name" value="SPORE GERMINATION PROTEIN B3"/>
    <property type="match status" value="1"/>
</dbReference>
<keyword evidence="13" id="KW-1185">Reference proteome</keyword>
<feature type="compositionally biased region" description="Polar residues" evidence="8">
    <location>
        <begin position="416"/>
        <end position="425"/>
    </location>
</feature>
<evidence type="ECO:0000256" key="3">
    <source>
        <dbReference type="ARBA" id="ARBA00022544"/>
    </source>
</evidence>
<feature type="transmembrane region" description="Helical" evidence="9">
    <location>
        <begin position="83"/>
        <end position="108"/>
    </location>
</feature>
<dbReference type="Pfam" id="PF05504">
    <property type="entry name" value="Spore_GerAC"/>
    <property type="match status" value="1"/>
</dbReference>
<reference evidence="12" key="2">
    <citation type="submission" date="2012-10" db="EMBL/GenBank/DDBJ databases">
        <title>Improved high-quality draft of Thermaerobacter subterraneus C21, DSM 13965.</title>
        <authorList>
            <consortium name="DOE Joint Genome Institute"/>
            <person name="Eisen J."/>
            <person name="Huntemann M."/>
            <person name="Wei C.-L."/>
            <person name="Han J."/>
            <person name="Detter J.C."/>
            <person name="Han C."/>
            <person name="Tapia R."/>
            <person name="Chen A."/>
            <person name="Kyrpides N."/>
            <person name="Mavromatis K."/>
            <person name="Markowitz V."/>
            <person name="Szeto E."/>
            <person name="Ivanova N."/>
            <person name="Mikhailova N."/>
            <person name="Ovchinnikova G."/>
            <person name="Pagani I."/>
            <person name="Pati A."/>
            <person name="Goodwin L."/>
            <person name="Nordberg H.P."/>
            <person name="Cantor M.N."/>
            <person name="Hua S.X."/>
            <person name="Woyke T."/>
            <person name="Eisen J."/>
            <person name="Klenk H.-P."/>
        </authorList>
    </citation>
    <scope>NUCLEOTIDE SEQUENCE [LARGE SCALE GENOMIC DNA]</scope>
    <source>
        <strain evidence="12">DSM 13965</strain>
    </source>
</reference>
<dbReference type="STRING" id="867903.ThesuDRAFT_01039"/>
<keyword evidence="3" id="KW-0309">Germination</keyword>
<feature type="transmembrane region" description="Helical" evidence="9">
    <location>
        <begin position="335"/>
        <end position="355"/>
    </location>
</feature>
<keyword evidence="5 9" id="KW-0472">Membrane</keyword>
<dbReference type="GO" id="GO:0016020">
    <property type="term" value="C:membrane"/>
    <property type="evidence" value="ECO:0007669"/>
    <property type="project" value="UniProtKB-SubCell"/>
</dbReference>
<evidence type="ECO:0000256" key="7">
    <source>
        <dbReference type="ARBA" id="ARBA00023288"/>
    </source>
</evidence>
<dbReference type="PANTHER" id="PTHR35789">
    <property type="entry name" value="SPORE GERMINATION PROTEIN B3"/>
    <property type="match status" value="1"/>
</dbReference>
<feature type="transmembrane region" description="Helical" evidence="9">
    <location>
        <begin position="145"/>
        <end position="165"/>
    </location>
</feature>
<name>K6Q2N8_9FIRM</name>
<dbReference type="InterPro" id="IPR057336">
    <property type="entry name" value="GerAC_N"/>
</dbReference>
<evidence type="ECO:0000256" key="8">
    <source>
        <dbReference type="SAM" id="MobiDB-lite"/>
    </source>
</evidence>
<feature type="transmembrane region" description="Helical" evidence="9">
    <location>
        <begin position="177"/>
        <end position="201"/>
    </location>
</feature>
<evidence type="ECO:0000256" key="6">
    <source>
        <dbReference type="ARBA" id="ARBA00023139"/>
    </source>
</evidence>
<keyword evidence="6" id="KW-0564">Palmitate</keyword>
<dbReference type="Proteomes" id="UP000005710">
    <property type="component" value="Unassembled WGS sequence"/>
</dbReference>
<reference evidence="12" key="1">
    <citation type="submission" date="2010-10" db="EMBL/GenBank/DDBJ databases">
        <authorList>
            <consortium name="US DOE Joint Genome Institute (JGI-PGF)"/>
            <person name="Lucas S."/>
            <person name="Copeland A."/>
            <person name="Lapidus A."/>
            <person name="Bruce D."/>
            <person name="Goodwin L."/>
            <person name="Pitluck S."/>
            <person name="Kyrpides N."/>
            <person name="Mavromatis K."/>
            <person name="Detter J.C."/>
            <person name="Han C."/>
            <person name="Land M."/>
            <person name="Hauser L."/>
            <person name="Markowitz V."/>
            <person name="Cheng J.-F."/>
            <person name="Hugenholtz P."/>
            <person name="Woyke T."/>
            <person name="Wu D."/>
            <person name="Pukall R."/>
            <person name="Wahrenburg C."/>
            <person name="Brambilla E."/>
            <person name="Klenk H.-P."/>
            <person name="Eisen J.A."/>
        </authorList>
    </citation>
    <scope>NUCLEOTIDE SEQUENCE [LARGE SCALE GENOMIC DNA]</scope>
    <source>
        <strain evidence="12">DSM 13965</strain>
    </source>
</reference>
<evidence type="ECO:0000259" key="11">
    <source>
        <dbReference type="Pfam" id="PF25198"/>
    </source>
</evidence>
<sequence>MRSQRVEALQVAINATIAVTTGALLYLPRPVVVKAGRDGWMAVGVAAMLGMVLAWCWWALYFRPERAPGERTAGDRPGWGDRLLAAGFAGYVTYLAVVLVAQVTTVFATVLPEMPVAVFAAGTALTGWVLAAYGLEAVYRSGQVLFPLMVGASVLNLAVVLAGNVDMRELTPVLETGVGPVATALPVAFAFSGASAVVLAAGGRLRDPGRLRWALPLAVALSGLLLVAYTAAAVAVLGVSEVARSTFPVLSLIRQVRASLFLQRLEILTLFAWLTGTFVHLGLLLTAAATAVARALPGKPRWQGVVTAVIGAGAGWVGVVGFTSGPVLLHHVERVFPEVSMAGTAFLLAGGWMSLKARRSGRPRPPTPRTASPRTNGGEEPPREGPEGGRTGLRRVPGSDLGGRLPGPDPGERLPSSQVSGSGTSAKAGPSGSEVRGAAARSRRAAALAMLALCAGLFLGGCYGRIEPEQAAVVTVLGLDRTRSDRLLLTVEIVGAPTTGPREQPGSVVHRLLQAEGQSLLDAQRQLELAAGREMLWSHVNVVLVGRDLARSGLEPVLDTLSRRYTFRRNAFLFVTDSPAGRFLHRLQPAFGAPRFVAFQRMMLRPSARLGPPIDLNAFLRTVGHGGEDPAVPVVDLAASTPTEPMVRRVALFRGLRLVALADEPATRGLYWLTGQQEVDRLVWPCPGDPPDRGFGVTAVRSSSRRSVRWTPAGPAASVRVRIEADVEEWRCTEPLTTSVLPRAQAAAARAVGRDVAALLQLARREGIDPVGFGLELHRRDPAAWRGVAPQWRRRVASLPVSVQVDVHLRRTGLTMGAP</sequence>
<comment type="subcellular location">
    <subcellularLocation>
        <location evidence="1">Membrane</location>
        <topology evidence="1">Lipid-anchor</topology>
    </subcellularLocation>
</comment>
<dbReference type="InterPro" id="IPR046953">
    <property type="entry name" value="Spore_GerAC-like_C"/>
</dbReference>
<feature type="transmembrane region" description="Helical" evidence="9">
    <location>
        <begin position="7"/>
        <end position="27"/>
    </location>
</feature>
<keyword evidence="9" id="KW-1133">Transmembrane helix</keyword>
<organism evidence="12 13">
    <name type="scientific">Thermaerobacter subterraneus DSM 13965</name>
    <dbReference type="NCBI Taxonomy" id="867903"/>
    <lineage>
        <taxon>Bacteria</taxon>
        <taxon>Bacillati</taxon>
        <taxon>Bacillota</taxon>
        <taxon>Clostridia</taxon>
        <taxon>Eubacteriales</taxon>
        <taxon>Clostridiales Family XVII. Incertae Sedis</taxon>
        <taxon>Thermaerobacter</taxon>
    </lineage>
</organism>
<evidence type="ECO:0000256" key="1">
    <source>
        <dbReference type="ARBA" id="ARBA00004635"/>
    </source>
</evidence>
<feature type="compositionally biased region" description="Low complexity" evidence="8">
    <location>
        <begin position="369"/>
        <end position="379"/>
    </location>
</feature>
<evidence type="ECO:0000313" key="13">
    <source>
        <dbReference type="Proteomes" id="UP000005710"/>
    </source>
</evidence>
<dbReference type="EMBL" id="AENY02000002">
    <property type="protein sequence ID" value="EKP95294.1"/>
    <property type="molecule type" value="Genomic_DNA"/>
</dbReference>
<accession>K6Q2N8</accession>
<evidence type="ECO:0000313" key="12">
    <source>
        <dbReference type="EMBL" id="EKP95294.1"/>
    </source>
</evidence>
<evidence type="ECO:0000256" key="9">
    <source>
        <dbReference type="SAM" id="Phobius"/>
    </source>
</evidence>
<comment type="caution">
    <text evidence="12">The sequence shown here is derived from an EMBL/GenBank/DDBJ whole genome shotgun (WGS) entry which is preliminary data.</text>
</comment>
<feature type="domain" description="Spore germination GerAC-like C-terminal" evidence="10">
    <location>
        <begin position="650"/>
        <end position="813"/>
    </location>
</feature>
<keyword evidence="4" id="KW-0732">Signal</keyword>
<feature type="domain" description="Spore germination protein N-terminal" evidence="11">
    <location>
        <begin position="466"/>
        <end position="636"/>
    </location>
</feature>
<dbReference type="Gene3D" id="1.20.1740.10">
    <property type="entry name" value="Amino acid/polyamine transporter I"/>
    <property type="match status" value="1"/>
</dbReference>
<dbReference type="eggNOG" id="COG0531">
    <property type="taxonomic scope" value="Bacteria"/>
</dbReference>
<dbReference type="NCBIfam" id="TIGR02887">
    <property type="entry name" value="spore_ger_x_C"/>
    <property type="match status" value="1"/>
</dbReference>
<comment type="similarity">
    <text evidence="2">Belongs to the GerABKC lipoprotein family.</text>
</comment>
<dbReference type="RefSeq" id="WP_006903305.1">
    <property type="nucleotide sequence ID" value="NZ_JH976535.1"/>
</dbReference>
<evidence type="ECO:0000256" key="4">
    <source>
        <dbReference type="ARBA" id="ARBA00022729"/>
    </source>
</evidence>
<keyword evidence="9" id="KW-0812">Transmembrane</keyword>
<feature type="region of interest" description="Disordered" evidence="8">
    <location>
        <begin position="357"/>
        <end position="436"/>
    </location>
</feature>